<sequence>MGRIRMMTKMGVAVMAGAIATQAAAATELFQRLSPEARDLAGMRWEKRPVLIFASSGEDPDYRRQMTLLQQASQALVERDIVVLSDLDPRSPSPLRQGFQPGGFKLVLVGKDGGVKLEQDSVLSPDELFAVIDRMPMRMREAAE</sequence>
<dbReference type="AlphaFoldDB" id="A0A1G7HWU8"/>
<feature type="signal peptide" evidence="2">
    <location>
        <begin position="1"/>
        <end position="25"/>
    </location>
</feature>
<dbReference type="InterPro" id="IPR025232">
    <property type="entry name" value="DUF4174"/>
</dbReference>
<dbReference type="RefSeq" id="WP_089961618.1">
    <property type="nucleotide sequence ID" value="NZ_FNAV01000011.1"/>
</dbReference>
<feature type="domain" description="DUF4174" evidence="3">
    <location>
        <begin position="40"/>
        <end position="141"/>
    </location>
</feature>
<evidence type="ECO:0000313" key="4">
    <source>
        <dbReference type="EMBL" id="SDF04726.1"/>
    </source>
</evidence>
<proteinExistence type="predicted"/>
<protein>
    <recommendedName>
        <fullName evidence="3">DUF4174 domain-containing protein</fullName>
    </recommendedName>
</protein>
<organism evidence="4 5">
    <name type="scientific">Salipiger thiooxidans</name>
    <dbReference type="NCBI Taxonomy" id="282683"/>
    <lineage>
        <taxon>Bacteria</taxon>
        <taxon>Pseudomonadati</taxon>
        <taxon>Pseudomonadota</taxon>
        <taxon>Alphaproteobacteria</taxon>
        <taxon>Rhodobacterales</taxon>
        <taxon>Roseobacteraceae</taxon>
        <taxon>Salipiger</taxon>
    </lineage>
</organism>
<reference evidence="5" key="1">
    <citation type="submission" date="2016-10" db="EMBL/GenBank/DDBJ databases">
        <authorList>
            <person name="Varghese N."/>
            <person name="Submissions S."/>
        </authorList>
    </citation>
    <scope>NUCLEOTIDE SEQUENCE [LARGE SCALE GENOMIC DNA]</scope>
    <source>
        <strain evidence="5">DSM 10146</strain>
    </source>
</reference>
<dbReference type="Proteomes" id="UP000198994">
    <property type="component" value="Unassembled WGS sequence"/>
</dbReference>
<keyword evidence="5" id="KW-1185">Reference proteome</keyword>
<evidence type="ECO:0000256" key="1">
    <source>
        <dbReference type="ARBA" id="ARBA00022729"/>
    </source>
</evidence>
<dbReference type="Pfam" id="PF13778">
    <property type="entry name" value="DUF4174"/>
    <property type="match status" value="1"/>
</dbReference>
<name>A0A1G7HWU8_9RHOB</name>
<gene>
    <name evidence="4" type="ORF">SAMN04488105_111201</name>
</gene>
<feature type="chain" id="PRO_5011523309" description="DUF4174 domain-containing protein" evidence="2">
    <location>
        <begin position="26"/>
        <end position="144"/>
    </location>
</feature>
<evidence type="ECO:0000259" key="3">
    <source>
        <dbReference type="Pfam" id="PF13778"/>
    </source>
</evidence>
<dbReference type="STRING" id="282683.SAMN04488105_111201"/>
<evidence type="ECO:0000313" key="5">
    <source>
        <dbReference type="Proteomes" id="UP000198994"/>
    </source>
</evidence>
<evidence type="ECO:0000256" key="2">
    <source>
        <dbReference type="SAM" id="SignalP"/>
    </source>
</evidence>
<keyword evidence="1 2" id="KW-0732">Signal</keyword>
<dbReference type="OrthoDB" id="7362103at2"/>
<accession>A0A1G7HWU8</accession>
<dbReference type="EMBL" id="FNAV01000011">
    <property type="protein sequence ID" value="SDF04726.1"/>
    <property type="molecule type" value="Genomic_DNA"/>
</dbReference>